<dbReference type="AlphaFoldDB" id="A0A5B7I4L4"/>
<accession>A0A5B7I4L4</accession>
<dbReference type="EMBL" id="VSRR010053657">
    <property type="protein sequence ID" value="MPC80301.1"/>
    <property type="molecule type" value="Genomic_DNA"/>
</dbReference>
<evidence type="ECO:0000313" key="1">
    <source>
        <dbReference type="EMBL" id="MPC80301.1"/>
    </source>
</evidence>
<proteinExistence type="predicted"/>
<name>A0A5B7I4L4_PORTR</name>
<reference evidence="1 2" key="1">
    <citation type="submission" date="2019-05" db="EMBL/GenBank/DDBJ databases">
        <title>Another draft genome of Portunus trituberculatus and its Hox gene families provides insights of decapod evolution.</title>
        <authorList>
            <person name="Jeong J.-H."/>
            <person name="Song I."/>
            <person name="Kim S."/>
            <person name="Choi T."/>
            <person name="Kim D."/>
            <person name="Ryu S."/>
            <person name="Kim W."/>
        </authorList>
    </citation>
    <scope>NUCLEOTIDE SEQUENCE [LARGE SCALE GENOMIC DNA]</scope>
    <source>
        <tissue evidence="1">Muscle</tissue>
    </source>
</reference>
<organism evidence="1 2">
    <name type="scientific">Portunus trituberculatus</name>
    <name type="common">Swimming crab</name>
    <name type="synonym">Neptunus trituberculatus</name>
    <dbReference type="NCBI Taxonomy" id="210409"/>
    <lineage>
        <taxon>Eukaryota</taxon>
        <taxon>Metazoa</taxon>
        <taxon>Ecdysozoa</taxon>
        <taxon>Arthropoda</taxon>
        <taxon>Crustacea</taxon>
        <taxon>Multicrustacea</taxon>
        <taxon>Malacostraca</taxon>
        <taxon>Eumalacostraca</taxon>
        <taxon>Eucarida</taxon>
        <taxon>Decapoda</taxon>
        <taxon>Pleocyemata</taxon>
        <taxon>Brachyura</taxon>
        <taxon>Eubrachyura</taxon>
        <taxon>Portunoidea</taxon>
        <taxon>Portunidae</taxon>
        <taxon>Portuninae</taxon>
        <taxon>Portunus</taxon>
    </lineage>
</organism>
<sequence length="88" mass="10090">MNKFNILKSSFRCELAKIRQIKSGSGGYYTPKWKMFDSLSFLADTVTPQGNTSNLDVNVPPVSTCSSMQHPWRHWAPFVRVEQLVHMD</sequence>
<dbReference type="Proteomes" id="UP000324222">
    <property type="component" value="Unassembled WGS sequence"/>
</dbReference>
<evidence type="ECO:0000313" key="2">
    <source>
        <dbReference type="Proteomes" id="UP000324222"/>
    </source>
</evidence>
<comment type="caution">
    <text evidence="1">The sequence shown here is derived from an EMBL/GenBank/DDBJ whole genome shotgun (WGS) entry which is preliminary data.</text>
</comment>
<gene>
    <name evidence="1" type="ORF">E2C01_074878</name>
</gene>
<keyword evidence="2" id="KW-1185">Reference proteome</keyword>
<protein>
    <submittedName>
        <fullName evidence="1">Uncharacterized protein</fullName>
    </submittedName>
</protein>